<feature type="compositionally biased region" description="Low complexity" evidence="1">
    <location>
        <begin position="28"/>
        <end position="74"/>
    </location>
</feature>
<name>A0A7I7T126_9MYCO</name>
<protein>
    <recommendedName>
        <fullName evidence="5">Alpha/beta hydrolase</fullName>
    </recommendedName>
</protein>
<feature type="signal peptide" evidence="2">
    <location>
        <begin position="1"/>
        <end position="31"/>
    </location>
</feature>
<dbReference type="Gene3D" id="3.40.50.1820">
    <property type="entry name" value="alpha/beta hydrolase"/>
    <property type="match status" value="1"/>
</dbReference>
<dbReference type="EMBL" id="AP022596">
    <property type="protein sequence ID" value="BBY62992.1"/>
    <property type="molecule type" value="Genomic_DNA"/>
</dbReference>
<keyword evidence="4" id="KW-1185">Reference proteome</keyword>
<accession>A0A7I7T126</accession>
<feature type="compositionally biased region" description="Polar residues" evidence="1">
    <location>
        <begin position="75"/>
        <end position="84"/>
    </location>
</feature>
<dbReference type="KEGG" id="mhev:MHEL_12350"/>
<evidence type="ECO:0008006" key="5">
    <source>
        <dbReference type="Google" id="ProtNLM"/>
    </source>
</evidence>
<evidence type="ECO:0000256" key="2">
    <source>
        <dbReference type="SAM" id="SignalP"/>
    </source>
</evidence>
<organism evidence="3 4">
    <name type="scientific">Mycolicibacterium helvum</name>
    <dbReference type="NCBI Taxonomy" id="1534349"/>
    <lineage>
        <taxon>Bacteria</taxon>
        <taxon>Bacillati</taxon>
        <taxon>Actinomycetota</taxon>
        <taxon>Actinomycetes</taxon>
        <taxon>Mycobacteriales</taxon>
        <taxon>Mycobacteriaceae</taxon>
        <taxon>Mycolicibacterium</taxon>
    </lineage>
</organism>
<dbReference type="SUPFAM" id="SSF53474">
    <property type="entry name" value="alpha/beta-Hydrolases"/>
    <property type="match status" value="1"/>
</dbReference>
<evidence type="ECO:0000313" key="4">
    <source>
        <dbReference type="Proteomes" id="UP000467148"/>
    </source>
</evidence>
<dbReference type="RefSeq" id="WP_163746716.1">
    <property type="nucleotide sequence ID" value="NZ_AP022596.1"/>
</dbReference>
<keyword evidence="2" id="KW-0732">Signal</keyword>
<sequence>MLRDRRIWWGTVAVFAGIGAALLTGSGTAAADTGGSAQHSGTSTSQSSSNSSSPAAAATGRNRVAPAAVVSRVSTPRSTATATQPAVARRAANTPAKVLADVLSVVGVTGTTTAPVTAAAPSTGTSARPAAASSSAAESVVTPPATNGVTGVKVGHSTLTIPVSGGFNAPADWYFPTQADGSVQANGVIWLQHGFLANKSYYSALATTLAQDTNSIVVVPTLPSFPQLTCGGCTLYGTSMQKAAASMFLGSRAALTISANQAGYQGALPEDFILAGHSAGGGFASSVGGYYVDDLQPGDVNHLLGVVMYDGVNMNGTLPRAIASLDTLDIPVYQIAAPAQIWNTFGTTTDELLALRPGQFDGVVLVNGSHVDSMLGSNPIVDFFAQLVTKRSPAGNTQAVYTLSTGWINDFYVGAGPDAPQYGIYGSAGQPIIMGHAAAVVLPTPLASQLGPIEKLMKKWTDIIMPLIFGGAPRSTAAIVQPTHPAAATAAIAA</sequence>
<feature type="chain" id="PRO_5029657649" description="Alpha/beta hydrolase" evidence="2">
    <location>
        <begin position="32"/>
        <end position="494"/>
    </location>
</feature>
<dbReference type="AlphaFoldDB" id="A0A7I7T126"/>
<feature type="region of interest" description="Disordered" evidence="1">
    <location>
        <begin position="28"/>
        <end position="91"/>
    </location>
</feature>
<reference evidence="3 4" key="1">
    <citation type="journal article" date="2019" name="Emerg. Microbes Infect.">
        <title>Comprehensive subspecies identification of 175 nontuberculous mycobacteria species based on 7547 genomic profiles.</title>
        <authorList>
            <person name="Matsumoto Y."/>
            <person name="Kinjo T."/>
            <person name="Motooka D."/>
            <person name="Nabeya D."/>
            <person name="Jung N."/>
            <person name="Uechi K."/>
            <person name="Horii T."/>
            <person name="Iida T."/>
            <person name="Fujita J."/>
            <person name="Nakamura S."/>
        </authorList>
    </citation>
    <scope>NUCLEOTIDE SEQUENCE [LARGE SCALE GENOMIC DNA]</scope>
    <source>
        <strain evidence="3 4">JCM 30396</strain>
    </source>
</reference>
<gene>
    <name evidence="3" type="ORF">MHEL_12350</name>
</gene>
<proteinExistence type="predicted"/>
<dbReference type="Proteomes" id="UP000467148">
    <property type="component" value="Chromosome"/>
</dbReference>
<evidence type="ECO:0000313" key="3">
    <source>
        <dbReference type="EMBL" id="BBY62992.1"/>
    </source>
</evidence>
<evidence type="ECO:0000256" key="1">
    <source>
        <dbReference type="SAM" id="MobiDB-lite"/>
    </source>
</evidence>
<dbReference type="InterPro" id="IPR029058">
    <property type="entry name" value="AB_hydrolase_fold"/>
</dbReference>